<dbReference type="PANTHER" id="PTHR13213:SF2">
    <property type="entry name" value="MYB-BINDING PROTEIN 1A"/>
    <property type="match status" value="1"/>
</dbReference>
<dbReference type="InterPro" id="IPR016024">
    <property type="entry name" value="ARM-type_fold"/>
</dbReference>
<comment type="caution">
    <text evidence="5">The sequence shown here is derived from an EMBL/GenBank/DDBJ whole genome shotgun (WGS) entry which is preliminary data.</text>
</comment>
<evidence type="ECO:0000256" key="3">
    <source>
        <dbReference type="ARBA" id="ARBA00023242"/>
    </source>
</evidence>
<evidence type="ECO:0000256" key="1">
    <source>
        <dbReference type="ARBA" id="ARBA00004123"/>
    </source>
</evidence>
<comment type="subcellular location">
    <subcellularLocation>
        <location evidence="1">Nucleus</location>
    </subcellularLocation>
</comment>
<reference evidence="5" key="2">
    <citation type="submission" date="2020-11" db="EMBL/GenBank/DDBJ databases">
        <authorList>
            <consortium name="DOE Joint Genome Institute"/>
            <person name="Kuo A."/>
            <person name="Miyauchi S."/>
            <person name="Kiss E."/>
            <person name="Drula E."/>
            <person name="Kohler A."/>
            <person name="Sanchez-Garcia M."/>
            <person name="Andreopoulos B."/>
            <person name="Barry K.W."/>
            <person name="Bonito G."/>
            <person name="Buee M."/>
            <person name="Carver A."/>
            <person name="Chen C."/>
            <person name="Cichocki N."/>
            <person name="Clum A."/>
            <person name="Culley D."/>
            <person name="Crous P.W."/>
            <person name="Fauchery L."/>
            <person name="Girlanda M."/>
            <person name="Hayes R."/>
            <person name="Keri Z."/>
            <person name="Labutti K."/>
            <person name="Lipzen A."/>
            <person name="Lombard V."/>
            <person name="Magnuson J."/>
            <person name="Maillard F."/>
            <person name="Morin E."/>
            <person name="Murat C."/>
            <person name="Nolan M."/>
            <person name="Ohm R."/>
            <person name="Pangilinan J."/>
            <person name="Pereira M."/>
            <person name="Perotto S."/>
            <person name="Peter M."/>
            <person name="Riley R."/>
            <person name="Sitrit Y."/>
            <person name="Stielow B."/>
            <person name="Szollosi G."/>
            <person name="Zifcakova L."/>
            <person name="Stursova M."/>
            <person name="Spatafora J.W."/>
            <person name="Tedersoo L."/>
            <person name="Vaario L.-M."/>
            <person name="Yamada A."/>
            <person name="Yan M."/>
            <person name="Wang P."/>
            <person name="Xu J."/>
            <person name="Bruns T."/>
            <person name="Baldrian P."/>
            <person name="Vilgalys R."/>
            <person name="Henrissat B."/>
            <person name="Grigoriev I.V."/>
            <person name="Hibbett D."/>
            <person name="Nagy L.G."/>
            <person name="Martin F.M."/>
        </authorList>
    </citation>
    <scope>NUCLEOTIDE SEQUENCE</scope>
    <source>
        <strain evidence="5">UH-Tt-Lm1</strain>
    </source>
</reference>
<feature type="compositionally biased region" description="Acidic residues" evidence="4">
    <location>
        <begin position="755"/>
        <end position="792"/>
    </location>
</feature>
<evidence type="ECO:0000313" key="6">
    <source>
        <dbReference type="Proteomes" id="UP000736335"/>
    </source>
</evidence>
<evidence type="ECO:0000256" key="4">
    <source>
        <dbReference type="SAM" id="MobiDB-lite"/>
    </source>
</evidence>
<comment type="similarity">
    <text evidence="2">Belongs to the MYBBP1A family.</text>
</comment>
<feature type="compositionally biased region" description="Acidic residues" evidence="4">
    <location>
        <begin position="814"/>
        <end position="824"/>
    </location>
</feature>
<gene>
    <name evidence="5" type="ORF">BJ322DRAFT_1134274</name>
</gene>
<feature type="compositionally biased region" description="Basic and acidic residues" evidence="4">
    <location>
        <begin position="1146"/>
        <end position="1162"/>
    </location>
</feature>
<dbReference type="GO" id="GO:0000182">
    <property type="term" value="F:rDNA binding"/>
    <property type="evidence" value="ECO:0007669"/>
    <property type="project" value="TreeGrafter"/>
</dbReference>
<keyword evidence="3" id="KW-0539">Nucleus</keyword>
<proteinExistence type="inferred from homology"/>
<dbReference type="Pfam" id="PF04931">
    <property type="entry name" value="DNA_pol_phi"/>
    <property type="match status" value="1"/>
</dbReference>
<feature type="region of interest" description="Disordered" evidence="4">
    <location>
        <begin position="674"/>
        <end position="701"/>
    </location>
</feature>
<dbReference type="GO" id="GO:0005730">
    <property type="term" value="C:nucleolus"/>
    <property type="evidence" value="ECO:0007669"/>
    <property type="project" value="InterPro"/>
</dbReference>
<keyword evidence="6" id="KW-1185">Reference proteome</keyword>
<name>A0A9P6HRB7_9AGAM</name>
<dbReference type="GO" id="GO:0006355">
    <property type="term" value="P:regulation of DNA-templated transcription"/>
    <property type="evidence" value="ECO:0007669"/>
    <property type="project" value="InterPro"/>
</dbReference>
<protein>
    <submittedName>
        <fullName evidence="5">DNA polymerase phi-domain-containing protein</fullName>
    </submittedName>
</protein>
<dbReference type="InterPro" id="IPR007015">
    <property type="entry name" value="DNA_pol_V/MYBBP1A"/>
</dbReference>
<dbReference type="SUPFAM" id="SSF48371">
    <property type="entry name" value="ARM repeat"/>
    <property type="match status" value="1"/>
</dbReference>
<dbReference type="EMBL" id="WIUZ02000001">
    <property type="protein sequence ID" value="KAF9793314.1"/>
    <property type="molecule type" value="Genomic_DNA"/>
</dbReference>
<dbReference type="Proteomes" id="UP000736335">
    <property type="component" value="Unassembled WGS sequence"/>
</dbReference>
<dbReference type="PANTHER" id="PTHR13213">
    <property type="entry name" value="MYB-BINDING PROTEIN 1A FAMILY MEMBER"/>
    <property type="match status" value="1"/>
</dbReference>
<accession>A0A9P6HRB7</accession>
<dbReference type="OrthoDB" id="342531at2759"/>
<feature type="region of interest" description="Disordered" evidence="4">
    <location>
        <begin position="1146"/>
        <end position="1206"/>
    </location>
</feature>
<feature type="compositionally biased region" description="Basic and acidic residues" evidence="4">
    <location>
        <begin position="1181"/>
        <end position="1193"/>
    </location>
</feature>
<evidence type="ECO:0000256" key="2">
    <source>
        <dbReference type="ARBA" id="ARBA00006809"/>
    </source>
</evidence>
<organism evidence="5 6">
    <name type="scientific">Thelephora terrestris</name>
    <dbReference type="NCBI Taxonomy" id="56493"/>
    <lineage>
        <taxon>Eukaryota</taxon>
        <taxon>Fungi</taxon>
        <taxon>Dikarya</taxon>
        <taxon>Basidiomycota</taxon>
        <taxon>Agaricomycotina</taxon>
        <taxon>Agaricomycetes</taxon>
        <taxon>Thelephorales</taxon>
        <taxon>Thelephoraceae</taxon>
        <taxon>Thelephora</taxon>
    </lineage>
</organism>
<evidence type="ECO:0000313" key="5">
    <source>
        <dbReference type="EMBL" id="KAF9793314.1"/>
    </source>
</evidence>
<feature type="region of interest" description="Disordered" evidence="4">
    <location>
        <begin position="747"/>
        <end position="824"/>
    </location>
</feature>
<sequence length="1206" mass="133777">MSTLELFWNLSSSKKKERLDAAAKLVATLHKFQSEFTPAEVSDGEESSDSAQADTLDTLNAQDVSYSIRRLIRGLASPRESSRLGFAVALTELLSRLDTVTCGQIMNLVLDASKTQGSMSGQEERDNHFARLFGITSIIHSGLLTRNGTLPTSSTSASSLESYESVISTLVTLGEKKSWLRESAWWALVSAVEALAKSDVGWRAQGVEATVDTIYVKGSGWTPEKLALTLKLQALFPERDWRSVLSPMFKGTDTLATQNLKAVANILKESRVSEEDTESKATPGTWKPQLHFIWTILLDLLLPQHDNSSSKGPFRDFWSLVVDESLFSSTSSSERKYWGFQLFQKALPRIRNSQDLPFLFTKNFMRTWINHLSKSDRYLHKAALSVASDINSCVQSNPTLGFTLILQLTGVHGSKQFDTLTKTKTVENILSSMSPDDIVNYISHLLEQVNDESTTADAKSIDSRRSWIISQLALLIRTASVPKVDSWVFTVLDWLTLNGLFIITRESEKSDFIGLRQIPKPPFSEELRKECRVKLLSSVAELTGQSLSVKSGANEKASRVTGVSSNGEFWVLHVLDTIRKLEATPKKVYVAFPIDHEDESGEKSMEKAQDTLARLKTVDNENKDSVRGAHLLLAGIILKQYCTAGEEEDNESEDGVDVIDAAVKSITRLFPFEAPENDKKKQRRNSVATESAKLEEGDGPSPIDVLVDAIIGFLEKGTSFLRTVANQSFSLLAARLERHTIELILTQLERRDPTQEDEDEDEEMEDEEGVEEDSSSESDEIDDESEDDEEPDLELRSKIEEALRASGIERAEDGEGDDDSEEEELMDDDQMMAIDAQLAEIFRSRAGGKKGGKDANAQREATHFKNRVLDLVDIYVKKQPSSSNIPLLVPALLQLVITASPEESQLSEKATGILRSRIGKLKECPEKDDSIDTGFILEDLHSMARRASSGDVLTTIGQCCCYLARAHNHTSTDSNVRLVYRQSLTDFVTRKASRLNVAFFQEFIRRCPEAAWDLKQDILDVSASEKAVNAYRSCQTLGLLNLLFNNIPTKDGISGDLLTFIPSLQDTIVALLKSSASTGAFTTAQMKDIFKLVLTAIRQTKRFFKNGSEAGSLWESEVWDGLLEQLTSSEKYGQATGLHAMCKQVRDATRTSDPREAKEAGLKEAATTSSGKPSKSKAKRKAEEVEAPLEKPQKPKKKVKVVAELS</sequence>
<dbReference type="AlphaFoldDB" id="A0A9P6HRB7"/>
<feature type="compositionally biased region" description="Basic and acidic residues" evidence="4">
    <location>
        <begin position="793"/>
        <end position="813"/>
    </location>
</feature>
<reference evidence="5" key="1">
    <citation type="journal article" date="2020" name="Nat. Commun.">
        <title>Large-scale genome sequencing of mycorrhizal fungi provides insights into the early evolution of symbiotic traits.</title>
        <authorList>
            <person name="Miyauchi S."/>
            <person name="Kiss E."/>
            <person name="Kuo A."/>
            <person name="Drula E."/>
            <person name="Kohler A."/>
            <person name="Sanchez-Garcia M."/>
            <person name="Morin E."/>
            <person name="Andreopoulos B."/>
            <person name="Barry K.W."/>
            <person name="Bonito G."/>
            <person name="Buee M."/>
            <person name="Carver A."/>
            <person name="Chen C."/>
            <person name="Cichocki N."/>
            <person name="Clum A."/>
            <person name="Culley D."/>
            <person name="Crous P.W."/>
            <person name="Fauchery L."/>
            <person name="Girlanda M."/>
            <person name="Hayes R.D."/>
            <person name="Keri Z."/>
            <person name="LaButti K."/>
            <person name="Lipzen A."/>
            <person name="Lombard V."/>
            <person name="Magnuson J."/>
            <person name="Maillard F."/>
            <person name="Murat C."/>
            <person name="Nolan M."/>
            <person name="Ohm R.A."/>
            <person name="Pangilinan J."/>
            <person name="Pereira M.F."/>
            <person name="Perotto S."/>
            <person name="Peter M."/>
            <person name="Pfister S."/>
            <person name="Riley R."/>
            <person name="Sitrit Y."/>
            <person name="Stielow J.B."/>
            <person name="Szollosi G."/>
            <person name="Zifcakova L."/>
            <person name="Stursova M."/>
            <person name="Spatafora J.W."/>
            <person name="Tedersoo L."/>
            <person name="Vaario L.M."/>
            <person name="Yamada A."/>
            <person name="Yan M."/>
            <person name="Wang P."/>
            <person name="Xu J."/>
            <person name="Bruns T."/>
            <person name="Baldrian P."/>
            <person name="Vilgalys R."/>
            <person name="Dunand C."/>
            <person name="Henrissat B."/>
            <person name="Grigoriev I.V."/>
            <person name="Hibbett D."/>
            <person name="Nagy L.G."/>
            <person name="Martin F.M."/>
        </authorList>
    </citation>
    <scope>NUCLEOTIDE SEQUENCE</scope>
    <source>
        <strain evidence="5">UH-Tt-Lm1</strain>
    </source>
</reference>